<protein>
    <recommendedName>
        <fullName evidence="1">F-box domain-containing protein</fullName>
    </recommendedName>
</protein>
<gene>
    <name evidence="2" type="ORF">Fmac_013482</name>
</gene>
<dbReference type="Gene3D" id="1.20.1280.50">
    <property type="match status" value="1"/>
</dbReference>
<dbReference type="Pfam" id="PF23310">
    <property type="entry name" value="TPR_27"/>
    <property type="match status" value="1"/>
</dbReference>
<reference evidence="2 3" key="1">
    <citation type="submission" date="2024-08" db="EMBL/GenBank/DDBJ databases">
        <title>Insights into the chromosomal genome structure of Flemingia macrophylla.</title>
        <authorList>
            <person name="Ding Y."/>
            <person name="Zhao Y."/>
            <person name="Bi W."/>
            <person name="Wu M."/>
            <person name="Zhao G."/>
            <person name="Gong Y."/>
            <person name="Li W."/>
            <person name="Zhang P."/>
        </authorList>
    </citation>
    <scope>NUCLEOTIDE SEQUENCE [LARGE SCALE GENOMIC DNA]</scope>
    <source>
        <strain evidence="2">DYQJB</strain>
        <tissue evidence="2">Leaf</tissue>
    </source>
</reference>
<evidence type="ECO:0000313" key="2">
    <source>
        <dbReference type="EMBL" id="KAL2339036.1"/>
    </source>
</evidence>
<feature type="domain" description="F-box" evidence="1">
    <location>
        <begin position="10"/>
        <end position="59"/>
    </location>
</feature>
<dbReference type="InterPro" id="IPR040338">
    <property type="entry name" value="At1g67623-like"/>
</dbReference>
<dbReference type="PANTHER" id="PTHR33784:SF47">
    <property type="entry name" value="F-BOX PLANT-LIKE PROTEIN"/>
    <property type="match status" value="1"/>
</dbReference>
<proteinExistence type="predicted"/>
<dbReference type="InterPro" id="IPR001810">
    <property type="entry name" value="F-box_dom"/>
</dbReference>
<evidence type="ECO:0000259" key="1">
    <source>
        <dbReference type="PROSITE" id="PS50181"/>
    </source>
</evidence>
<dbReference type="InterPro" id="IPR036047">
    <property type="entry name" value="F-box-like_dom_sf"/>
</dbReference>
<dbReference type="InterPro" id="IPR057136">
    <property type="entry name" value="At2g35280_TPR_dom"/>
</dbReference>
<organism evidence="2 3">
    <name type="scientific">Flemingia macrophylla</name>
    <dbReference type="NCBI Taxonomy" id="520843"/>
    <lineage>
        <taxon>Eukaryota</taxon>
        <taxon>Viridiplantae</taxon>
        <taxon>Streptophyta</taxon>
        <taxon>Embryophyta</taxon>
        <taxon>Tracheophyta</taxon>
        <taxon>Spermatophyta</taxon>
        <taxon>Magnoliopsida</taxon>
        <taxon>eudicotyledons</taxon>
        <taxon>Gunneridae</taxon>
        <taxon>Pentapetalae</taxon>
        <taxon>rosids</taxon>
        <taxon>fabids</taxon>
        <taxon>Fabales</taxon>
        <taxon>Fabaceae</taxon>
        <taxon>Papilionoideae</taxon>
        <taxon>50 kb inversion clade</taxon>
        <taxon>NPAAA clade</taxon>
        <taxon>indigoferoid/millettioid clade</taxon>
        <taxon>Phaseoleae</taxon>
        <taxon>Flemingia</taxon>
    </lineage>
</organism>
<keyword evidence="3" id="KW-1185">Reference proteome</keyword>
<dbReference type="Pfam" id="PF12937">
    <property type="entry name" value="F-box-like"/>
    <property type="match status" value="1"/>
</dbReference>
<sequence length="241" mass="27470">MGDLREQKKQNTIECLPKELLVEIFAKVGTHSIVDLCMVKPCCKKFLDAAEDDHVYRHASTENFALMPLPWFTGEKESSFLKRCKESGNSEIAYREGMVQCFSSSSSVELGLQNLKRATMQHHPEAKYGYCMFLMCGEDEGERKEGFDLFCSLAASTCVERCRKRVKSFVQSMWVRSIPVLRNHKLSFCCSTTCNNETVKKLSERCRWLEDEDIANIGVSCQGCRADYEVAFFPKIFGVLS</sequence>
<dbReference type="EMBL" id="JBGMDY010000004">
    <property type="protein sequence ID" value="KAL2339036.1"/>
    <property type="molecule type" value="Genomic_DNA"/>
</dbReference>
<dbReference type="Proteomes" id="UP001603857">
    <property type="component" value="Unassembled WGS sequence"/>
</dbReference>
<dbReference type="SUPFAM" id="SSF81383">
    <property type="entry name" value="F-box domain"/>
    <property type="match status" value="1"/>
</dbReference>
<accession>A0ABD1MT94</accession>
<evidence type="ECO:0000313" key="3">
    <source>
        <dbReference type="Proteomes" id="UP001603857"/>
    </source>
</evidence>
<dbReference type="PROSITE" id="PS50181">
    <property type="entry name" value="FBOX"/>
    <property type="match status" value="1"/>
</dbReference>
<name>A0ABD1MT94_9FABA</name>
<comment type="caution">
    <text evidence="2">The sequence shown here is derived from an EMBL/GenBank/DDBJ whole genome shotgun (WGS) entry which is preliminary data.</text>
</comment>
<dbReference type="AlphaFoldDB" id="A0ABD1MT94"/>
<dbReference type="PANTHER" id="PTHR33784">
    <property type="entry name" value="OS05G0482100 PROTEIN"/>
    <property type="match status" value="1"/>
</dbReference>